<evidence type="ECO:0000313" key="3">
    <source>
        <dbReference type="EMBL" id="KAH7024554.1"/>
    </source>
</evidence>
<evidence type="ECO:0000259" key="2">
    <source>
        <dbReference type="Pfam" id="PF04909"/>
    </source>
</evidence>
<feature type="region of interest" description="Disordered" evidence="1">
    <location>
        <begin position="1"/>
        <end position="24"/>
    </location>
</feature>
<dbReference type="InterPro" id="IPR052358">
    <property type="entry name" value="Aro_Compnd_Degr_Hydrolases"/>
</dbReference>
<dbReference type="SUPFAM" id="SSF51556">
    <property type="entry name" value="Metallo-dependent hydrolases"/>
    <property type="match status" value="1"/>
</dbReference>
<dbReference type="PANTHER" id="PTHR35563">
    <property type="entry name" value="BARREL METAL-DEPENDENT HYDROLASE, PUTATIVE (AFU_ORTHOLOGUE AFUA_1G16240)-RELATED"/>
    <property type="match status" value="1"/>
</dbReference>
<feature type="domain" description="Amidohydrolase-related" evidence="2">
    <location>
        <begin position="30"/>
        <end position="293"/>
    </location>
</feature>
<dbReference type="Gene3D" id="3.20.20.140">
    <property type="entry name" value="Metal-dependent hydrolases"/>
    <property type="match status" value="1"/>
</dbReference>
<dbReference type="InterPro" id="IPR032466">
    <property type="entry name" value="Metal_Hydrolase"/>
</dbReference>
<dbReference type="PANTHER" id="PTHR35563:SF2">
    <property type="entry name" value="BARREL METAL-DEPENDENT HYDROLASE, PUTATIVE (AFU_ORTHOLOGUE AFUA_1G16240)-RELATED"/>
    <property type="match status" value="1"/>
</dbReference>
<dbReference type="Proteomes" id="UP000756346">
    <property type="component" value="Unassembled WGS sequence"/>
</dbReference>
<dbReference type="InterPro" id="IPR006680">
    <property type="entry name" value="Amidohydro-rel"/>
</dbReference>
<dbReference type="RefSeq" id="XP_046008102.1">
    <property type="nucleotide sequence ID" value="XM_046150581.1"/>
</dbReference>
<accession>A0A9P8XWJ6</accession>
<evidence type="ECO:0000313" key="4">
    <source>
        <dbReference type="Proteomes" id="UP000756346"/>
    </source>
</evidence>
<sequence>MASPEARNNNNFHGTGGPGSAVSLLPPGSWDSHVHVFDPARFPFKPNRAYTPQPAPLASLMAASYAQNIMIVQASIEASPEGLLAHLAEAKSQSYHPGQRRALLRGTMAADPDPESPWHLEKLADGYFREMHAAGVRCIRIHGSYGGSGSELDWVLSQLRAAVASYGVRELGWAVAAQLPVKTWVALKPHVDSIVADDEQKKVVLIADHNASATPKDLGTPEFAAFLEMLAAGQLNVKIGALHRRAAGGDLRTMDNVVKELARAAPEGIVWGSDWPHVNASRAGLEPGPPLEGVDTAAELGLLREWLTEKQWLGMNVRNPARLFAW</sequence>
<name>A0A9P8XWJ6_9PEZI</name>
<gene>
    <name evidence="3" type="ORF">B0I36DRAFT_251008</name>
</gene>
<dbReference type="OrthoDB" id="2135488at2759"/>
<reference evidence="3" key="1">
    <citation type="journal article" date="2021" name="Nat. Commun.">
        <title>Genetic determinants of endophytism in the Arabidopsis root mycobiome.</title>
        <authorList>
            <person name="Mesny F."/>
            <person name="Miyauchi S."/>
            <person name="Thiergart T."/>
            <person name="Pickel B."/>
            <person name="Atanasova L."/>
            <person name="Karlsson M."/>
            <person name="Huettel B."/>
            <person name="Barry K.W."/>
            <person name="Haridas S."/>
            <person name="Chen C."/>
            <person name="Bauer D."/>
            <person name="Andreopoulos W."/>
            <person name="Pangilinan J."/>
            <person name="LaButti K."/>
            <person name="Riley R."/>
            <person name="Lipzen A."/>
            <person name="Clum A."/>
            <person name="Drula E."/>
            <person name="Henrissat B."/>
            <person name="Kohler A."/>
            <person name="Grigoriev I.V."/>
            <person name="Martin F.M."/>
            <person name="Hacquard S."/>
        </authorList>
    </citation>
    <scope>NUCLEOTIDE SEQUENCE</scope>
    <source>
        <strain evidence="3">MPI-CAGE-CH-0230</strain>
    </source>
</reference>
<evidence type="ECO:0000256" key="1">
    <source>
        <dbReference type="SAM" id="MobiDB-lite"/>
    </source>
</evidence>
<comment type="caution">
    <text evidence="3">The sequence shown here is derived from an EMBL/GenBank/DDBJ whole genome shotgun (WGS) entry which is preliminary data.</text>
</comment>
<proteinExistence type="predicted"/>
<organism evidence="3 4">
    <name type="scientific">Microdochium trichocladiopsis</name>
    <dbReference type="NCBI Taxonomy" id="1682393"/>
    <lineage>
        <taxon>Eukaryota</taxon>
        <taxon>Fungi</taxon>
        <taxon>Dikarya</taxon>
        <taxon>Ascomycota</taxon>
        <taxon>Pezizomycotina</taxon>
        <taxon>Sordariomycetes</taxon>
        <taxon>Xylariomycetidae</taxon>
        <taxon>Xylariales</taxon>
        <taxon>Microdochiaceae</taxon>
        <taxon>Microdochium</taxon>
    </lineage>
</organism>
<dbReference type="EMBL" id="JAGTJQ010000009">
    <property type="protein sequence ID" value="KAH7024554.1"/>
    <property type="molecule type" value="Genomic_DNA"/>
</dbReference>
<feature type="compositionally biased region" description="Polar residues" evidence="1">
    <location>
        <begin position="1"/>
        <end position="13"/>
    </location>
</feature>
<dbReference type="Pfam" id="PF04909">
    <property type="entry name" value="Amidohydro_2"/>
    <property type="match status" value="1"/>
</dbReference>
<dbReference type="AlphaFoldDB" id="A0A9P8XWJ6"/>
<keyword evidence="4" id="KW-1185">Reference proteome</keyword>
<dbReference type="GeneID" id="70180127"/>
<protein>
    <recommendedName>
        <fullName evidence="2">Amidohydrolase-related domain-containing protein</fullName>
    </recommendedName>
</protein>
<dbReference type="GO" id="GO:0016787">
    <property type="term" value="F:hydrolase activity"/>
    <property type="evidence" value="ECO:0007669"/>
    <property type="project" value="InterPro"/>
</dbReference>